<proteinExistence type="predicted"/>
<sequence length="66" mass="7467">MEINNIHTLGQLKAAGYKNTGIKDELRNNLREKIKSGQPVFEGVHGFENTVIPELERAILSRHNIN</sequence>
<evidence type="ECO:0000313" key="1">
    <source>
        <dbReference type="EMBL" id="TEB41515.1"/>
    </source>
</evidence>
<feature type="non-terminal residue" evidence="1">
    <location>
        <position position="66"/>
    </location>
</feature>
<reference evidence="1 2" key="1">
    <citation type="journal article" date="2018" name="Syst. Appl. Microbiol.">
        <title>Flavobacterium circumlabens sp. nov. and Flavobacterium cupreum sp. nov., two psychrotrophic species isolated from Antarctic environmental samples.</title>
        <authorList>
            <person name="Kralova S."/>
            <person name="Busse H.J."/>
            <person name="Svec P."/>
            <person name="Maslanova I."/>
            <person name="Stankova E."/>
            <person name="Bartak M."/>
            <person name="Sedlacek I."/>
        </authorList>
    </citation>
    <scope>NUCLEOTIDE SEQUENCE [LARGE SCALE GENOMIC DNA]</scope>
    <source>
        <strain evidence="1 2">CCM 8828</strain>
    </source>
</reference>
<protein>
    <submittedName>
        <fullName evidence="1">Magnesium chelatase</fullName>
    </submittedName>
</protein>
<gene>
    <name evidence="1" type="ORF">D0809_25135</name>
</gene>
<dbReference type="AlphaFoldDB" id="A0A4Y7U514"/>
<accession>A0A4Y7U514</accession>
<dbReference type="EMBL" id="QWDN01000164">
    <property type="protein sequence ID" value="TEB41515.1"/>
    <property type="molecule type" value="Genomic_DNA"/>
</dbReference>
<comment type="caution">
    <text evidence="1">The sequence shown here is derived from an EMBL/GenBank/DDBJ whole genome shotgun (WGS) entry which is preliminary data.</text>
</comment>
<name>A0A4Y7U514_9FLAO</name>
<evidence type="ECO:0000313" key="2">
    <source>
        <dbReference type="Proteomes" id="UP000298340"/>
    </source>
</evidence>
<dbReference type="Proteomes" id="UP000298340">
    <property type="component" value="Unassembled WGS sequence"/>
</dbReference>
<organism evidence="1 2">
    <name type="scientific">Flavobacterium circumlabens</name>
    <dbReference type="NCBI Taxonomy" id="2133765"/>
    <lineage>
        <taxon>Bacteria</taxon>
        <taxon>Pseudomonadati</taxon>
        <taxon>Bacteroidota</taxon>
        <taxon>Flavobacteriia</taxon>
        <taxon>Flavobacteriales</taxon>
        <taxon>Flavobacteriaceae</taxon>
        <taxon>Flavobacterium</taxon>
    </lineage>
</organism>